<evidence type="ECO:0000313" key="3">
    <source>
        <dbReference type="Proteomes" id="UP000037822"/>
    </source>
</evidence>
<keyword evidence="1" id="KW-0732">Signal</keyword>
<keyword evidence="3" id="KW-1185">Reference proteome</keyword>
<dbReference type="PATRIC" id="fig|1526658.3.peg.1457"/>
<dbReference type="AlphaFoldDB" id="A0A0N0MAA8"/>
<evidence type="ECO:0000256" key="1">
    <source>
        <dbReference type="SAM" id="SignalP"/>
    </source>
</evidence>
<dbReference type="Proteomes" id="UP000037822">
    <property type="component" value="Unassembled WGS sequence"/>
</dbReference>
<evidence type="ECO:0000313" key="2">
    <source>
        <dbReference type="EMBL" id="KPH79397.1"/>
    </source>
</evidence>
<gene>
    <name evidence="2" type="ORF">AE618_19160</name>
</gene>
<feature type="signal peptide" evidence="1">
    <location>
        <begin position="1"/>
        <end position="22"/>
    </location>
</feature>
<comment type="caution">
    <text evidence="2">The sequence shown here is derived from an EMBL/GenBank/DDBJ whole genome shotgun (WGS) entry which is preliminary data.</text>
</comment>
<feature type="chain" id="PRO_5005855515" evidence="1">
    <location>
        <begin position="23"/>
        <end position="128"/>
    </location>
</feature>
<dbReference type="EMBL" id="LGSZ01000050">
    <property type="protein sequence ID" value="KPH79397.1"/>
    <property type="molecule type" value="Genomic_DNA"/>
</dbReference>
<name>A0A0N0MAA8_9HYPH</name>
<protein>
    <submittedName>
        <fullName evidence="2">Uncharacterized protein</fullName>
    </submittedName>
</protein>
<accession>A0A0N0MAA8</accession>
<organism evidence="2 3">
    <name type="scientific">Bosea vaviloviae</name>
    <dbReference type="NCBI Taxonomy" id="1526658"/>
    <lineage>
        <taxon>Bacteria</taxon>
        <taxon>Pseudomonadati</taxon>
        <taxon>Pseudomonadota</taxon>
        <taxon>Alphaproteobacteria</taxon>
        <taxon>Hyphomicrobiales</taxon>
        <taxon>Boseaceae</taxon>
        <taxon>Bosea</taxon>
    </lineage>
</organism>
<proteinExistence type="predicted"/>
<reference evidence="2 3" key="1">
    <citation type="submission" date="2015-07" db="EMBL/GenBank/DDBJ databases">
        <title>Whole genome sequencing of Bosea vaviloviae isolated from cave pool.</title>
        <authorList>
            <person name="Tan N.E.H."/>
            <person name="Lee Y.P."/>
            <person name="Gan H.M."/>
            <person name="Barton H."/>
            <person name="Savka M.A."/>
        </authorList>
    </citation>
    <scope>NUCLEOTIDE SEQUENCE [LARGE SCALE GENOMIC DNA]</scope>
    <source>
        <strain evidence="2 3">SD260</strain>
    </source>
</reference>
<sequence>MRRLRFAVIVMALLSGADGGAAASGAQCELKGSFDGTPVPGAAAVGTVRTGSPLGLDPFGANATHKVLISLTSTTTGTSLSVSLGDVQGKSELFLETGLGATTLTKTVDGDYGGRKIIDMSLLCIAAP</sequence>